<reference evidence="2" key="1">
    <citation type="submission" date="2021-01" db="EMBL/GenBank/DDBJ databases">
        <authorList>
            <person name="Corre E."/>
            <person name="Pelletier E."/>
            <person name="Niang G."/>
            <person name="Scheremetjew M."/>
            <person name="Finn R."/>
            <person name="Kale V."/>
            <person name="Holt S."/>
            <person name="Cochrane G."/>
            <person name="Meng A."/>
            <person name="Brown T."/>
            <person name="Cohen L."/>
        </authorList>
    </citation>
    <scope>NUCLEOTIDE SEQUENCE</scope>
    <source>
        <strain evidence="2">CCMP2222</strain>
    </source>
</reference>
<proteinExistence type="predicted"/>
<name>A0A7S2FDT8_9DINO</name>
<gene>
    <name evidence="2" type="ORF">AAND1436_LOCUS9762</name>
</gene>
<organism evidence="2">
    <name type="scientific">Alexandrium andersonii</name>
    <dbReference type="NCBI Taxonomy" id="327968"/>
    <lineage>
        <taxon>Eukaryota</taxon>
        <taxon>Sar</taxon>
        <taxon>Alveolata</taxon>
        <taxon>Dinophyceae</taxon>
        <taxon>Gonyaulacales</taxon>
        <taxon>Pyrocystaceae</taxon>
        <taxon>Alexandrium</taxon>
    </lineage>
</organism>
<protein>
    <submittedName>
        <fullName evidence="2">Uncharacterized protein</fullName>
    </submittedName>
</protein>
<dbReference type="AlphaFoldDB" id="A0A7S2FDT8"/>
<accession>A0A7S2FDT8</accession>
<evidence type="ECO:0000313" key="2">
    <source>
        <dbReference type="EMBL" id="CAD9389888.1"/>
    </source>
</evidence>
<feature type="region of interest" description="Disordered" evidence="1">
    <location>
        <begin position="51"/>
        <end position="94"/>
    </location>
</feature>
<feature type="compositionally biased region" description="Low complexity" evidence="1">
    <location>
        <begin position="81"/>
        <end position="94"/>
    </location>
</feature>
<sequence length="205" mass="22627">MAQVLSDQASITLSGPWPLAPCFQDLEASPCVLLQAHKMCQGAVAGVAATGAAEGSAHKMHRRPEDGRKRRATARRRVGQRRGLQPEQLPLLPSPTQAWGPEAAREAQSLQHSSQEACVLSVKATAVEEREPSPCPRKSRHVRFDMDACTTHEIPPYAEIYGLHPREFVFGRGFHLIPMMFPWQFSPDSIDCEDSGDENSSDEED</sequence>
<feature type="compositionally biased region" description="Basic residues" evidence="1">
    <location>
        <begin position="69"/>
        <end position="80"/>
    </location>
</feature>
<evidence type="ECO:0000256" key="1">
    <source>
        <dbReference type="SAM" id="MobiDB-lite"/>
    </source>
</evidence>
<dbReference type="EMBL" id="HBGQ01019520">
    <property type="protein sequence ID" value="CAD9389888.1"/>
    <property type="molecule type" value="Transcribed_RNA"/>
</dbReference>